<sequence length="99" mass="11175">MGGAQKKKVPISISLTSTIIYFVLKKSQSLIEVRDLGWNNWKVYSLCRQMPMQTIYGPTLTEGRGEKAPGQDFTDFFIKKCKIDGNVADQLMLTQLEVS</sequence>
<accession>A0A1U7HBY5</accession>
<protein>
    <submittedName>
        <fullName evidence="1">Uncharacterized protein</fullName>
    </submittedName>
</protein>
<dbReference type="STRING" id="1921803.NIES593_16855"/>
<dbReference type="AlphaFoldDB" id="A0A1U7HBY5"/>
<proteinExistence type="predicted"/>
<comment type="caution">
    <text evidence="1">The sequence shown here is derived from an EMBL/GenBank/DDBJ whole genome shotgun (WGS) entry which is preliminary data.</text>
</comment>
<gene>
    <name evidence="1" type="ORF">NIES593_16855</name>
</gene>
<evidence type="ECO:0000313" key="1">
    <source>
        <dbReference type="EMBL" id="OKH21096.1"/>
    </source>
</evidence>
<dbReference type="EMBL" id="MRCB01000023">
    <property type="protein sequence ID" value="OKH21096.1"/>
    <property type="molecule type" value="Genomic_DNA"/>
</dbReference>
<organism evidence="1 2">
    <name type="scientific">Hydrococcus rivularis NIES-593</name>
    <dbReference type="NCBI Taxonomy" id="1921803"/>
    <lineage>
        <taxon>Bacteria</taxon>
        <taxon>Bacillati</taxon>
        <taxon>Cyanobacteriota</taxon>
        <taxon>Cyanophyceae</taxon>
        <taxon>Pleurocapsales</taxon>
        <taxon>Hydrococcaceae</taxon>
        <taxon>Hydrococcus</taxon>
    </lineage>
</organism>
<reference evidence="1 2" key="1">
    <citation type="submission" date="2016-11" db="EMBL/GenBank/DDBJ databases">
        <title>Draft Genome Sequences of Nine Cyanobacterial Strains from Diverse Habitats.</title>
        <authorList>
            <person name="Zhu T."/>
            <person name="Hou S."/>
            <person name="Lu X."/>
            <person name="Hess W.R."/>
        </authorList>
    </citation>
    <scope>NUCLEOTIDE SEQUENCE [LARGE SCALE GENOMIC DNA]</scope>
    <source>
        <strain evidence="1 2">NIES-593</strain>
    </source>
</reference>
<dbReference type="Proteomes" id="UP000186868">
    <property type="component" value="Unassembled WGS sequence"/>
</dbReference>
<evidence type="ECO:0000313" key="2">
    <source>
        <dbReference type="Proteomes" id="UP000186868"/>
    </source>
</evidence>
<name>A0A1U7HBY5_9CYAN</name>
<keyword evidence="2" id="KW-1185">Reference proteome</keyword>